<dbReference type="SMART" id="SM00337">
    <property type="entry name" value="BCL"/>
    <property type="match status" value="1"/>
</dbReference>
<evidence type="ECO:0000256" key="3">
    <source>
        <dbReference type="SAM" id="Phobius"/>
    </source>
</evidence>
<dbReference type="GO" id="GO:0042981">
    <property type="term" value="P:regulation of apoptotic process"/>
    <property type="evidence" value="ECO:0007669"/>
    <property type="project" value="InterPro"/>
</dbReference>
<dbReference type="PROSITE" id="PS50062">
    <property type="entry name" value="BCL2_FAMILY"/>
    <property type="match status" value="1"/>
</dbReference>
<dbReference type="GO" id="GO:0051400">
    <property type="term" value="F:BH domain binding"/>
    <property type="evidence" value="ECO:0007669"/>
    <property type="project" value="TreeGrafter"/>
</dbReference>
<organism evidence="5 6">
    <name type="scientific">Astatotilapia calliptera</name>
    <name type="common">Eastern happy</name>
    <name type="synonym">Chromis callipterus</name>
    <dbReference type="NCBI Taxonomy" id="8154"/>
    <lineage>
        <taxon>Eukaryota</taxon>
        <taxon>Metazoa</taxon>
        <taxon>Chordata</taxon>
        <taxon>Craniata</taxon>
        <taxon>Vertebrata</taxon>
        <taxon>Euteleostomi</taxon>
        <taxon>Actinopterygii</taxon>
        <taxon>Neopterygii</taxon>
        <taxon>Teleostei</taxon>
        <taxon>Neoteleostei</taxon>
        <taxon>Acanthomorphata</taxon>
        <taxon>Ovalentaria</taxon>
        <taxon>Cichlomorphae</taxon>
        <taxon>Cichliformes</taxon>
        <taxon>Cichlidae</taxon>
        <taxon>African cichlids</taxon>
        <taxon>Pseudocrenilabrinae</taxon>
        <taxon>Haplochromini</taxon>
        <taxon>Astatotilapia</taxon>
    </lineage>
</organism>
<dbReference type="GO" id="GO:0015267">
    <property type="term" value="F:channel activity"/>
    <property type="evidence" value="ECO:0007669"/>
    <property type="project" value="TreeGrafter"/>
</dbReference>
<keyword evidence="3" id="KW-0812">Transmembrane</keyword>
<evidence type="ECO:0000259" key="4">
    <source>
        <dbReference type="SMART" id="SM00337"/>
    </source>
</evidence>
<sequence>RLWAGGVNVNNVFFISALTRILRFFTALSQTAVPQDTLQLETGILAKVKASSKYLLRNKPPCSLIQSLSNVVDDSILEEGAVVFRGYVIAHINTEEPSRHVTSEDLGGRPDEQQDPQVKEVVEQLRKIADSLNRNAELQRLINQVQGNCVQDVFMAVARNIFADGINWGRVVALFHLACKLIHKAITANHLENIQMIISWVLQVIREQVYSWLVAQGGWEGVIRGFSRWRTAAMVASVVLVVAFVYYRKVR</sequence>
<dbReference type="SUPFAM" id="SSF56854">
    <property type="entry name" value="Bcl-2 inhibitors of programmed cell death"/>
    <property type="match status" value="1"/>
</dbReference>
<feature type="transmembrane region" description="Helical" evidence="3">
    <location>
        <begin position="229"/>
        <end position="247"/>
    </location>
</feature>
<dbReference type="InterPro" id="IPR002475">
    <property type="entry name" value="Bcl2-like"/>
</dbReference>
<name>A0A3P8N5H7_ASTCA</name>
<dbReference type="PANTHER" id="PTHR11256:SF10">
    <property type="entry name" value="BCL-2-RELATED PROTEIN A1"/>
    <property type="match status" value="1"/>
</dbReference>
<dbReference type="GO" id="GO:0008053">
    <property type="term" value="P:mitochondrial fusion"/>
    <property type="evidence" value="ECO:0007669"/>
    <property type="project" value="TreeGrafter"/>
</dbReference>
<dbReference type="OMA" id="VQGNCAQ"/>
<keyword evidence="3" id="KW-0472">Membrane</keyword>
<dbReference type="OrthoDB" id="6020735at2759"/>
<dbReference type="GO" id="GO:0097192">
    <property type="term" value="P:extrinsic apoptotic signaling pathway in absence of ligand"/>
    <property type="evidence" value="ECO:0007669"/>
    <property type="project" value="TreeGrafter"/>
</dbReference>
<dbReference type="GeneTree" id="ENSGT01130000278292"/>
<dbReference type="Pfam" id="PF00452">
    <property type="entry name" value="Bcl-2"/>
    <property type="match status" value="1"/>
</dbReference>
<proteinExistence type="inferred from homology"/>
<dbReference type="Ensembl" id="ENSACLT00000000007.2">
    <property type="protein sequence ID" value="ENSACLP00000000007.2"/>
    <property type="gene ID" value="ENSACLG00000000006.2"/>
</dbReference>
<evidence type="ECO:0000256" key="2">
    <source>
        <dbReference type="ARBA" id="ARBA00022703"/>
    </source>
</evidence>
<dbReference type="GO" id="GO:0005741">
    <property type="term" value="C:mitochondrial outer membrane"/>
    <property type="evidence" value="ECO:0007669"/>
    <property type="project" value="TreeGrafter"/>
</dbReference>
<dbReference type="Bgee" id="ENSACLG00000000006">
    <property type="expression patterns" value="Expressed in anal fin and 5 other cell types or tissues"/>
</dbReference>
<feature type="domain" description="Bcl-2 Bcl-2 homology region 1-3" evidence="4">
    <location>
        <begin position="125"/>
        <end position="219"/>
    </location>
</feature>
<reference evidence="5" key="1">
    <citation type="submission" date="2018-05" db="EMBL/GenBank/DDBJ databases">
        <authorList>
            <person name="Datahose"/>
        </authorList>
    </citation>
    <scope>NUCLEOTIDE SEQUENCE</scope>
</reference>
<keyword evidence="3" id="KW-1133">Transmembrane helix</keyword>
<keyword evidence="6" id="KW-1185">Reference proteome</keyword>
<keyword evidence="2" id="KW-0053">Apoptosis</keyword>
<evidence type="ECO:0000256" key="1">
    <source>
        <dbReference type="ARBA" id="ARBA00009458"/>
    </source>
</evidence>
<dbReference type="Gene3D" id="1.10.437.10">
    <property type="entry name" value="Blc2-like"/>
    <property type="match status" value="1"/>
</dbReference>
<protein>
    <submittedName>
        <fullName evidence="5">Zgc:153993</fullName>
    </submittedName>
</protein>
<dbReference type="Proteomes" id="UP000265100">
    <property type="component" value="Chromosome 1"/>
</dbReference>
<dbReference type="STRING" id="8154.ENSACLP00000000007"/>
<reference evidence="5" key="2">
    <citation type="submission" date="2025-08" db="UniProtKB">
        <authorList>
            <consortium name="Ensembl"/>
        </authorList>
    </citation>
    <scope>IDENTIFICATION</scope>
</reference>
<accession>A0A3P8N5H7</accession>
<evidence type="ECO:0000313" key="5">
    <source>
        <dbReference type="Ensembl" id="ENSACLP00000000007.2"/>
    </source>
</evidence>
<dbReference type="InterPro" id="IPR046371">
    <property type="entry name" value="Bcl-2_BH1-3"/>
</dbReference>
<evidence type="ECO:0000313" key="6">
    <source>
        <dbReference type="Proteomes" id="UP000265100"/>
    </source>
</evidence>
<reference evidence="5" key="3">
    <citation type="submission" date="2025-09" db="UniProtKB">
        <authorList>
            <consortium name="Ensembl"/>
        </authorList>
    </citation>
    <scope>IDENTIFICATION</scope>
</reference>
<dbReference type="InterPro" id="IPR026298">
    <property type="entry name" value="Bcl-2_fam"/>
</dbReference>
<dbReference type="AlphaFoldDB" id="A0A3P8N5H7"/>
<comment type="similarity">
    <text evidence="1">Belongs to the Bcl-2 family.</text>
</comment>
<dbReference type="CDD" id="cd06845">
    <property type="entry name" value="Bcl-2_like"/>
    <property type="match status" value="1"/>
</dbReference>
<dbReference type="PANTHER" id="PTHR11256">
    <property type="entry name" value="BCL-2 RELATED"/>
    <property type="match status" value="1"/>
</dbReference>
<dbReference type="GO" id="GO:0008630">
    <property type="term" value="P:intrinsic apoptotic signaling pathway in response to DNA damage"/>
    <property type="evidence" value="ECO:0007669"/>
    <property type="project" value="TreeGrafter"/>
</dbReference>
<dbReference type="GO" id="GO:0001836">
    <property type="term" value="P:release of cytochrome c from mitochondria"/>
    <property type="evidence" value="ECO:0007669"/>
    <property type="project" value="TreeGrafter"/>
</dbReference>
<dbReference type="PRINTS" id="PR01862">
    <property type="entry name" value="BCL2FAMILY"/>
</dbReference>
<dbReference type="InterPro" id="IPR036834">
    <property type="entry name" value="Bcl-2-like_sf"/>
</dbReference>